<dbReference type="Gene3D" id="1.10.10.10">
    <property type="entry name" value="Winged helix-like DNA-binding domain superfamily/Winged helix DNA-binding domain"/>
    <property type="match status" value="1"/>
</dbReference>
<dbReference type="EMBL" id="VBSP01000064">
    <property type="protein sequence ID" value="TLQ38925.1"/>
    <property type="molecule type" value="Genomic_DNA"/>
</dbReference>
<sequence length="96" mass="11331">MQNEENILAVSRYFKILSDYNRLSILYLLKEQKHSVSEIVEALHLEQSAVSHQLKILRDSRLVKAERQGKSMIYELDDDHVFTILHQIVDHVQENE</sequence>
<dbReference type="Proteomes" id="UP000306420">
    <property type="component" value="Unassembled WGS sequence"/>
</dbReference>
<dbReference type="SMART" id="SM00418">
    <property type="entry name" value="HTH_ARSR"/>
    <property type="match status" value="1"/>
</dbReference>
<dbReference type="InterPro" id="IPR036388">
    <property type="entry name" value="WH-like_DNA-bd_sf"/>
</dbReference>
<dbReference type="PANTHER" id="PTHR43132">
    <property type="entry name" value="ARSENICAL RESISTANCE OPERON REPRESSOR ARSR-RELATED"/>
    <property type="match status" value="1"/>
</dbReference>
<dbReference type="CDD" id="cd00090">
    <property type="entry name" value="HTH_ARSR"/>
    <property type="match status" value="1"/>
</dbReference>
<keyword evidence="3" id="KW-0804">Transcription</keyword>
<dbReference type="PANTHER" id="PTHR43132:SF6">
    <property type="entry name" value="HTH-TYPE TRANSCRIPTIONAL REPRESSOR CZRA"/>
    <property type="match status" value="1"/>
</dbReference>
<proteinExistence type="predicted"/>
<accession>A0A5R9DSF4</accession>
<evidence type="ECO:0000313" key="6">
    <source>
        <dbReference type="Proteomes" id="UP000306420"/>
    </source>
</evidence>
<dbReference type="NCBIfam" id="NF033788">
    <property type="entry name" value="HTH_metalloreg"/>
    <property type="match status" value="1"/>
</dbReference>
<reference evidence="5 6" key="1">
    <citation type="submission" date="2019-05" db="EMBL/GenBank/DDBJ databases">
        <title>The metagenome of a microbial culture collection derived from dairy environment covers the genomic content of the human microbiome.</title>
        <authorList>
            <person name="Roder T."/>
            <person name="Wuthrich D."/>
            <person name="Sattari Z."/>
            <person name="Von Ah U."/>
            <person name="Bar C."/>
            <person name="Ronchi F."/>
            <person name="Macpherson A.J."/>
            <person name="Ganal-Vonarburg S.C."/>
            <person name="Bruggmann R."/>
            <person name="Vergeres G."/>
        </authorList>
    </citation>
    <scope>NUCLEOTIDE SEQUENCE [LARGE SCALE GENOMIC DNA]</scope>
    <source>
        <strain evidence="5 6">FAM 24227</strain>
    </source>
</reference>
<feature type="domain" description="HTH arsR-type" evidence="4">
    <location>
        <begin position="2"/>
        <end position="96"/>
    </location>
</feature>
<evidence type="ECO:0000259" key="4">
    <source>
        <dbReference type="PROSITE" id="PS50987"/>
    </source>
</evidence>
<evidence type="ECO:0000256" key="3">
    <source>
        <dbReference type="ARBA" id="ARBA00023163"/>
    </source>
</evidence>
<dbReference type="PRINTS" id="PR00778">
    <property type="entry name" value="HTHARSR"/>
</dbReference>
<dbReference type="GO" id="GO:0003677">
    <property type="term" value="F:DNA binding"/>
    <property type="evidence" value="ECO:0007669"/>
    <property type="project" value="UniProtKB-KW"/>
</dbReference>
<dbReference type="AlphaFoldDB" id="A0A5R9DSF4"/>
<protein>
    <submittedName>
        <fullName evidence="5">Winged helix-turn-helix transcriptional regulator</fullName>
    </submittedName>
</protein>
<dbReference type="InterPro" id="IPR011991">
    <property type="entry name" value="ArsR-like_HTH"/>
</dbReference>
<keyword evidence="2" id="KW-0238">DNA-binding</keyword>
<name>A0A5R9DSF4_9LACT</name>
<dbReference type="PROSITE" id="PS50987">
    <property type="entry name" value="HTH_ARSR_2"/>
    <property type="match status" value="1"/>
</dbReference>
<dbReference type="OrthoDB" id="9794330at2"/>
<evidence type="ECO:0000313" key="5">
    <source>
        <dbReference type="EMBL" id="TLQ38925.1"/>
    </source>
</evidence>
<dbReference type="InterPro" id="IPR051011">
    <property type="entry name" value="Metal_resp_trans_reg"/>
</dbReference>
<gene>
    <name evidence="5" type="ORF">FEZ33_11300</name>
</gene>
<keyword evidence="1" id="KW-0805">Transcription regulation</keyword>
<dbReference type="InterPro" id="IPR001845">
    <property type="entry name" value="HTH_ArsR_DNA-bd_dom"/>
</dbReference>
<evidence type="ECO:0000256" key="1">
    <source>
        <dbReference type="ARBA" id="ARBA00023015"/>
    </source>
</evidence>
<dbReference type="SUPFAM" id="SSF46785">
    <property type="entry name" value="Winged helix' DNA-binding domain"/>
    <property type="match status" value="1"/>
</dbReference>
<dbReference type="GO" id="GO:0003700">
    <property type="term" value="F:DNA-binding transcription factor activity"/>
    <property type="evidence" value="ECO:0007669"/>
    <property type="project" value="InterPro"/>
</dbReference>
<dbReference type="Pfam" id="PF01022">
    <property type="entry name" value="HTH_5"/>
    <property type="match status" value="1"/>
</dbReference>
<organism evidence="5 6">
    <name type="scientific">Ruoffia tabacinasalis</name>
    <dbReference type="NCBI Taxonomy" id="87458"/>
    <lineage>
        <taxon>Bacteria</taxon>
        <taxon>Bacillati</taxon>
        <taxon>Bacillota</taxon>
        <taxon>Bacilli</taxon>
        <taxon>Lactobacillales</taxon>
        <taxon>Aerococcaceae</taxon>
        <taxon>Ruoffia</taxon>
    </lineage>
</organism>
<dbReference type="InterPro" id="IPR036390">
    <property type="entry name" value="WH_DNA-bd_sf"/>
</dbReference>
<evidence type="ECO:0000256" key="2">
    <source>
        <dbReference type="ARBA" id="ARBA00023125"/>
    </source>
</evidence>
<comment type="caution">
    <text evidence="5">The sequence shown here is derived from an EMBL/GenBank/DDBJ whole genome shotgun (WGS) entry which is preliminary data.</text>
</comment>